<evidence type="ECO:0000256" key="1">
    <source>
        <dbReference type="ARBA" id="ARBA00022603"/>
    </source>
</evidence>
<sequence length="362" mass="41381">MTDFPSYFLDFLKENEIEMKEYSYKEIPRYFRLKKPDVESLLSIDYQPVDWFEEFYQTSSNTNIASLEVYKAGLLYGLDVTSGIAARALDVEPDDHILDICCAPGSKLCYLADLLGENGTGTVTGVDISKERLYTCKSLIQKYKLGRARVFLADGTTFNVPAPTRVGSKVLHSELKKRKNPEDESTEVKPNKELKKQRLAQSLKPFHATRLIRNDPQIKGYLYDKVIVDAECTHDGSIAHMQKYFDNGWQGFQEQFLNPERLTGLQTLQRSLLQNGYNLLKKNGILVYSTCSFSPKQNEDILNWFLQENKDADCVQIAGSERYPVAPLKMREGYDDRIKNCLRFSPTASRTSGLFIAKIRKL</sequence>
<dbReference type="PANTHER" id="PTHR22807:SF16">
    <property type="entry name" value="SAM-DEPENDENT MTASE RSMB_NOP-TYPE DOMAIN-CONTAINING PROTEIN"/>
    <property type="match status" value="1"/>
</dbReference>
<feature type="binding site" evidence="5">
    <location>
        <position position="229"/>
    </location>
    <ligand>
        <name>S-adenosyl-L-methionine</name>
        <dbReference type="ChEBI" id="CHEBI:59789"/>
    </ligand>
</feature>
<feature type="binding site" evidence="5">
    <location>
        <position position="127"/>
    </location>
    <ligand>
        <name>S-adenosyl-L-methionine</name>
        <dbReference type="ChEBI" id="CHEBI:59789"/>
    </ligand>
</feature>
<name>A0AAD5UJB5_9FUNG</name>
<dbReference type="InterPro" id="IPR029063">
    <property type="entry name" value="SAM-dependent_MTases_sf"/>
</dbReference>
<dbReference type="PRINTS" id="PR02010">
    <property type="entry name" value="RCMT9"/>
</dbReference>
<feature type="binding site" evidence="5">
    <location>
        <position position="154"/>
    </location>
    <ligand>
        <name>S-adenosyl-L-methionine</name>
        <dbReference type="ChEBI" id="CHEBI:59789"/>
    </ligand>
</feature>
<evidence type="ECO:0000259" key="6">
    <source>
        <dbReference type="PROSITE" id="PS51686"/>
    </source>
</evidence>
<dbReference type="GO" id="GO:0003723">
    <property type="term" value="F:RNA binding"/>
    <property type="evidence" value="ECO:0007669"/>
    <property type="project" value="UniProtKB-UniRule"/>
</dbReference>
<reference evidence="7" key="1">
    <citation type="submission" date="2020-05" db="EMBL/GenBank/DDBJ databases">
        <title>Phylogenomic resolution of chytrid fungi.</title>
        <authorList>
            <person name="Stajich J.E."/>
            <person name="Amses K."/>
            <person name="Simmons R."/>
            <person name="Seto K."/>
            <person name="Myers J."/>
            <person name="Bonds A."/>
            <person name="Quandt C.A."/>
            <person name="Barry K."/>
            <person name="Liu P."/>
            <person name="Grigoriev I."/>
            <person name="Longcore J.E."/>
            <person name="James T.Y."/>
        </authorList>
    </citation>
    <scope>NUCLEOTIDE SEQUENCE</scope>
    <source>
        <strain evidence="7">PLAUS21</strain>
    </source>
</reference>
<dbReference type="InterPro" id="IPR023267">
    <property type="entry name" value="RCMT"/>
</dbReference>
<evidence type="ECO:0000256" key="5">
    <source>
        <dbReference type="PROSITE-ProRule" id="PRU01023"/>
    </source>
</evidence>
<feature type="binding site" evidence="5">
    <location>
        <begin position="101"/>
        <end position="107"/>
    </location>
    <ligand>
        <name>S-adenosyl-L-methionine</name>
        <dbReference type="ChEBI" id="CHEBI:59789"/>
    </ligand>
</feature>
<dbReference type="EMBL" id="JADGKB010000052">
    <property type="protein sequence ID" value="KAJ3256325.1"/>
    <property type="molecule type" value="Genomic_DNA"/>
</dbReference>
<feature type="domain" description="SAM-dependent MTase RsmB/NOP-type" evidence="6">
    <location>
        <begin position="1"/>
        <end position="362"/>
    </location>
</feature>
<dbReference type="GO" id="GO:0001510">
    <property type="term" value="P:RNA methylation"/>
    <property type="evidence" value="ECO:0007669"/>
    <property type="project" value="InterPro"/>
</dbReference>
<keyword evidence="1 5" id="KW-0489">Methyltransferase</keyword>
<dbReference type="Proteomes" id="UP001210925">
    <property type="component" value="Unassembled WGS sequence"/>
</dbReference>
<dbReference type="Gene3D" id="3.40.50.150">
    <property type="entry name" value="Vaccinia Virus protein VP39"/>
    <property type="match status" value="1"/>
</dbReference>
<evidence type="ECO:0000256" key="4">
    <source>
        <dbReference type="ARBA" id="ARBA00022884"/>
    </source>
</evidence>
<evidence type="ECO:0000256" key="3">
    <source>
        <dbReference type="ARBA" id="ARBA00022691"/>
    </source>
</evidence>
<comment type="similarity">
    <text evidence="5">Belongs to the class I-like SAM-binding methyltransferase superfamily. RsmB/NOP family.</text>
</comment>
<keyword evidence="3 5" id="KW-0949">S-adenosyl-L-methionine</keyword>
<evidence type="ECO:0000313" key="8">
    <source>
        <dbReference type="Proteomes" id="UP001210925"/>
    </source>
</evidence>
<protein>
    <recommendedName>
        <fullName evidence="6">SAM-dependent MTase RsmB/NOP-type domain-containing protein</fullName>
    </recommendedName>
</protein>
<dbReference type="PROSITE" id="PS51686">
    <property type="entry name" value="SAM_MT_RSMB_NOP"/>
    <property type="match status" value="1"/>
</dbReference>
<keyword evidence="8" id="KW-1185">Reference proteome</keyword>
<evidence type="ECO:0000256" key="2">
    <source>
        <dbReference type="ARBA" id="ARBA00022679"/>
    </source>
</evidence>
<keyword evidence="4 5" id="KW-0694">RNA-binding</keyword>
<dbReference type="PANTHER" id="PTHR22807">
    <property type="entry name" value="NOP2 YEAST -RELATED NOL1/NOP2/FMU SUN DOMAIN-CONTAINING"/>
    <property type="match status" value="1"/>
</dbReference>
<dbReference type="InterPro" id="IPR049560">
    <property type="entry name" value="MeTrfase_RsmB-F_NOP2_cat"/>
</dbReference>
<dbReference type="InterPro" id="IPR001678">
    <property type="entry name" value="MeTrfase_RsmB-F_NOP2_dom"/>
</dbReference>
<organism evidence="7 8">
    <name type="scientific">Boothiomyces macroporosus</name>
    <dbReference type="NCBI Taxonomy" id="261099"/>
    <lineage>
        <taxon>Eukaryota</taxon>
        <taxon>Fungi</taxon>
        <taxon>Fungi incertae sedis</taxon>
        <taxon>Chytridiomycota</taxon>
        <taxon>Chytridiomycota incertae sedis</taxon>
        <taxon>Chytridiomycetes</taxon>
        <taxon>Rhizophydiales</taxon>
        <taxon>Terramycetaceae</taxon>
        <taxon>Boothiomyces</taxon>
    </lineage>
</organism>
<dbReference type="PRINTS" id="PR02008">
    <property type="entry name" value="RCMTFAMILY"/>
</dbReference>
<keyword evidence="2 5" id="KW-0808">Transferase</keyword>
<proteinExistence type="inferred from homology"/>
<comment type="caution">
    <text evidence="7">The sequence shown here is derived from an EMBL/GenBank/DDBJ whole genome shotgun (WGS) entry which is preliminary data.</text>
</comment>
<dbReference type="CDD" id="cd02440">
    <property type="entry name" value="AdoMet_MTases"/>
    <property type="match status" value="1"/>
</dbReference>
<dbReference type="Pfam" id="PF01189">
    <property type="entry name" value="Methyltr_RsmB-F"/>
    <property type="match status" value="2"/>
</dbReference>
<gene>
    <name evidence="7" type="ORF">HK103_005580</name>
</gene>
<accession>A0AAD5UJB5</accession>
<feature type="active site" description="Nucleophile" evidence="5">
    <location>
        <position position="291"/>
    </location>
</feature>
<dbReference type="InterPro" id="IPR023269">
    <property type="entry name" value="RCMT_subfamily_9"/>
</dbReference>
<dbReference type="GO" id="GO:0008173">
    <property type="term" value="F:RNA methyltransferase activity"/>
    <property type="evidence" value="ECO:0007669"/>
    <property type="project" value="InterPro"/>
</dbReference>
<dbReference type="AlphaFoldDB" id="A0AAD5UJB5"/>
<dbReference type="SUPFAM" id="SSF53335">
    <property type="entry name" value="S-adenosyl-L-methionine-dependent methyltransferases"/>
    <property type="match status" value="1"/>
</dbReference>
<evidence type="ECO:0000313" key="7">
    <source>
        <dbReference type="EMBL" id="KAJ3256325.1"/>
    </source>
</evidence>